<evidence type="ECO:0000256" key="1">
    <source>
        <dbReference type="ARBA" id="ARBA00011738"/>
    </source>
</evidence>
<dbReference type="PANTHER" id="PTHR33178">
    <property type="match status" value="1"/>
</dbReference>
<evidence type="ECO:0000313" key="4">
    <source>
        <dbReference type="Proteomes" id="UP000236161"/>
    </source>
</evidence>
<name>A0A2I0A050_9ASPA</name>
<dbReference type="OrthoDB" id="1601230at2759"/>
<keyword evidence="4" id="KW-1185">Reference proteome</keyword>
<sequence length="110" mass="12567">MEVATGVVKHVLLAKFKENVPPETIEEHIMNWANLVNVIEPMKDFQWGTNVSKENKDEGYTHVFVSTFESTEAISEYLVHPAHVAFAQNSLQSLEKFLVVDYLPTTVKQY</sequence>
<reference evidence="3 4" key="1">
    <citation type="journal article" date="2017" name="Nature">
        <title>The Apostasia genome and the evolution of orchids.</title>
        <authorList>
            <person name="Zhang G.Q."/>
            <person name="Liu K.W."/>
            <person name="Li Z."/>
            <person name="Lohaus R."/>
            <person name="Hsiao Y.Y."/>
            <person name="Niu S.C."/>
            <person name="Wang J.Y."/>
            <person name="Lin Y.C."/>
            <person name="Xu Q."/>
            <person name="Chen L.J."/>
            <person name="Yoshida K."/>
            <person name="Fujiwara S."/>
            <person name="Wang Z.W."/>
            <person name="Zhang Y.Q."/>
            <person name="Mitsuda N."/>
            <person name="Wang M."/>
            <person name="Liu G.H."/>
            <person name="Pecoraro L."/>
            <person name="Huang H.X."/>
            <person name="Xiao X.J."/>
            <person name="Lin M."/>
            <person name="Wu X.Y."/>
            <person name="Wu W.L."/>
            <person name="Chen Y.Y."/>
            <person name="Chang S.B."/>
            <person name="Sakamoto S."/>
            <person name="Ohme-Takagi M."/>
            <person name="Yagi M."/>
            <person name="Zeng S.J."/>
            <person name="Shen C.Y."/>
            <person name="Yeh C.M."/>
            <person name="Luo Y.B."/>
            <person name="Tsai W.C."/>
            <person name="Van de Peer Y."/>
            <person name="Liu Z.J."/>
        </authorList>
    </citation>
    <scope>NUCLEOTIDE SEQUENCE [LARGE SCALE GENOMIC DNA]</scope>
    <source>
        <strain evidence="4">cv. Shenzhen</strain>
        <tissue evidence="3">Stem</tissue>
    </source>
</reference>
<accession>A0A2I0A050</accession>
<proteinExistence type="predicted"/>
<dbReference type="AlphaFoldDB" id="A0A2I0A050"/>
<protein>
    <recommendedName>
        <fullName evidence="2">Stress-response A/B barrel domain-containing protein</fullName>
    </recommendedName>
</protein>
<feature type="domain" description="Stress-response A/B barrel" evidence="2">
    <location>
        <begin position="8"/>
        <end position="102"/>
    </location>
</feature>
<dbReference type="Pfam" id="PF07876">
    <property type="entry name" value="Dabb"/>
    <property type="match status" value="1"/>
</dbReference>
<dbReference type="InterPro" id="IPR011008">
    <property type="entry name" value="Dimeric_a/b-barrel"/>
</dbReference>
<dbReference type="InterPro" id="IPR013097">
    <property type="entry name" value="Dabb"/>
</dbReference>
<dbReference type="SUPFAM" id="SSF54909">
    <property type="entry name" value="Dimeric alpha+beta barrel"/>
    <property type="match status" value="1"/>
</dbReference>
<dbReference type="InterPro" id="IPR044662">
    <property type="entry name" value="HS1/DABB1-like"/>
</dbReference>
<evidence type="ECO:0000259" key="2">
    <source>
        <dbReference type="PROSITE" id="PS51502"/>
    </source>
</evidence>
<dbReference type="GO" id="GO:0009865">
    <property type="term" value="P:pollen tube adhesion"/>
    <property type="evidence" value="ECO:0007669"/>
    <property type="project" value="TreeGrafter"/>
</dbReference>
<gene>
    <name evidence="3" type="ORF">AXF42_Ash016428</name>
</gene>
<dbReference type="SMART" id="SM00886">
    <property type="entry name" value="Dabb"/>
    <property type="match status" value="1"/>
</dbReference>
<dbReference type="PROSITE" id="PS51502">
    <property type="entry name" value="S_R_A_B_BARREL"/>
    <property type="match status" value="1"/>
</dbReference>
<evidence type="ECO:0000313" key="3">
    <source>
        <dbReference type="EMBL" id="PKA48912.1"/>
    </source>
</evidence>
<dbReference type="Proteomes" id="UP000236161">
    <property type="component" value="Unassembled WGS sequence"/>
</dbReference>
<comment type="subunit">
    <text evidence="1">Homodimer.</text>
</comment>
<organism evidence="3 4">
    <name type="scientific">Apostasia shenzhenica</name>
    <dbReference type="NCBI Taxonomy" id="1088818"/>
    <lineage>
        <taxon>Eukaryota</taxon>
        <taxon>Viridiplantae</taxon>
        <taxon>Streptophyta</taxon>
        <taxon>Embryophyta</taxon>
        <taxon>Tracheophyta</taxon>
        <taxon>Spermatophyta</taxon>
        <taxon>Magnoliopsida</taxon>
        <taxon>Liliopsida</taxon>
        <taxon>Asparagales</taxon>
        <taxon>Orchidaceae</taxon>
        <taxon>Apostasioideae</taxon>
        <taxon>Apostasia</taxon>
    </lineage>
</organism>
<dbReference type="EMBL" id="KZ452102">
    <property type="protein sequence ID" value="PKA48912.1"/>
    <property type="molecule type" value="Genomic_DNA"/>
</dbReference>
<dbReference type="Gene3D" id="3.30.70.100">
    <property type="match status" value="1"/>
</dbReference>
<dbReference type="STRING" id="1088818.A0A2I0A050"/>
<dbReference type="PANTHER" id="PTHR33178:SF10">
    <property type="entry name" value="STRESS-RESPONSE A_B BARREL DOMAIN-CONTAINING PROTEIN"/>
    <property type="match status" value="1"/>
</dbReference>